<evidence type="ECO:0000313" key="3">
    <source>
        <dbReference type="Proteomes" id="UP001060336"/>
    </source>
</evidence>
<dbReference type="RefSeq" id="WP_257770775.1">
    <property type="nucleotide sequence ID" value="NZ_CP102480.1"/>
</dbReference>
<evidence type="ECO:0000313" key="2">
    <source>
        <dbReference type="EMBL" id="UUX51343.1"/>
    </source>
</evidence>
<accession>A0A9J7AVH6</accession>
<organism evidence="2 3">
    <name type="scientific">Nisaea acidiphila</name>
    <dbReference type="NCBI Taxonomy" id="1862145"/>
    <lineage>
        <taxon>Bacteria</taxon>
        <taxon>Pseudomonadati</taxon>
        <taxon>Pseudomonadota</taxon>
        <taxon>Alphaproteobacteria</taxon>
        <taxon>Rhodospirillales</taxon>
        <taxon>Thalassobaculaceae</taxon>
        <taxon>Nisaea</taxon>
    </lineage>
</organism>
<evidence type="ECO:0000256" key="1">
    <source>
        <dbReference type="SAM" id="SignalP"/>
    </source>
</evidence>
<dbReference type="EMBL" id="CP102480">
    <property type="protein sequence ID" value="UUX51343.1"/>
    <property type="molecule type" value="Genomic_DNA"/>
</dbReference>
<proteinExistence type="predicted"/>
<gene>
    <name evidence="2" type="ORF">NUH88_06510</name>
</gene>
<dbReference type="AlphaFoldDB" id="A0A9J7AVH6"/>
<keyword evidence="3" id="KW-1185">Reference proteome</keyword>
<feature type="signal peptide" evidence="1">
    <location>
        <begin position="1"/>
        <end position="28"/>
    </location>
</feature>
<feature type="chain" id="PRO_5039948373" evidence="1">
    <location>
        <begin position="29"/>
        <end position="202"/>
    </location>
</feature>
<dbReference type="KEGG" id="naci:NUH88_06510"/>
<sequence>MIFFKPFVRTAACVSLLVPLLGAGDAVAASQRHYSAGLVAGAAQAQSGSGDFTAIAMAETFCLRYPTYDLEKISAAVDEVAGRHIEPEVGSNATRWTMSGPSGRKLILVRDSRPGRLKCAFQAERVAFDVAQEWLDHVSSGFAEEVNGQRQDIRIQHDAAKGSAAVTTVKTELGPMFFGVWSTPDGGAMTTMGPLREFVEKK</sequence>
<dbReference type="Proteomes" id="UP001060336">
    <property type="component" value="Chromosome"/>
</dbReference>
<keyword evidence="1" id="KW-0732">Signal</keyword>
<reference evidence="2" key="1">
    <citation type="submission" date="2022-08" db="EMBL/GenBank/DDBJ databases">
        <title>Nisaea acidiphila sp. nov., isolated from a marine algal debris and emended description of the genus Nisaea Urios et al. 2008.</title>
        <authorList>
            <person name="Kwon K."/>
        </authorList>
    </citation>
    <scope>NUCLEOTIDE SEQUENCE</scope>
    <source>
        <strain evidence="2">MEBiC11861</strain>
    </source>
</reference>
<protein>
    <submittedName>
        <fullName evidence="2">Uncharacterized protein</fullName>
    </submittedName>
</protein>
<name>A0A9J7AVH6_9PROT</name>